<gene>
    <name evidence="1" type="ORF">K3G42_033088</name>
</gene>
<dbReference type="EMBL" id="CM037615">
    <property type="protein sequence ID" value="KAH8015075.1"/>
    <property type="molecule type" value="Genomic_DNA"/>
</dbReference>
<organism evidence="1 2">
    <name type="scientific">Sphaerodactylus townsendi</name>
    <dbReference type="NCBI Taxonomy" id="933632"/>
    <lineage>
        <taxon>Eukaryota</taxon>
        <taxon>Metazoa</taxon>
        <taxon>Chordata</taxon>
        <taxon>Craniata</taxon>
        <taxon>Vertebrata</taxon>
        <taxon>Euteleostomi</taxon>
        <taxon>Lepidosauria</taxon>
        <taxon>Squamata</taxon>
        <taxon>Bifurcata</taxon>
        <taxon>Gekkota</taxon>
        <taxon>Sphaerodactylidae</taxon>
        <taxon>Sphaerodactylus</taxon>
    </lineage>
</organism>
<protein>
    <submittedName>
        <fullName evidence="1">Uncharacterized protein</fullName>
    </submittedName>
</protein>
<keyword evidence="2" id="KW-1185">Reference proteome</keyword>
<comment type="caution">
    <text evidence="1">The sequence shown here is derived from an EMBL/GenBank/DDBJ whole genome shotgun (WGS) entry which is preliminary data.</text>
</comment>
<proteinExistence type="predicted"/>
<sequence length="200" mass="21678">MSAADEFSLADALPDNSPAKNAALGTTKPVQQPGQPPQAWPASNPWSNPPSAPPTAPSGLPPSTSASTVPFGPPPTGIHPEPLPQCRGGQYRLDRGDLRHQPPFHHPPAPTRLLDCTQRLPILTKCHLRQLGLRPCLVDLTPTVELEAGKQSPSAPPTPTIYGHFKRNFYLVIFFGVSEERARLLRGEGPLRVSRTLFCR</sequence>
<accession>A0ACB8G6M8</accession>
<dbReference type="Proteomes" id="UP000827872">
    <property type="component" value="Linkage Group LG02"/>
</dbReference>
<reference evidence="1" key="1">
    <citation type="submission" date="2021-08" db="EMBL/GenBank/DDBJ databases">
        <title>The first chromosome-level gecko genome reveals the dynamic sex chromosomes of Neotropical dwarf geckos (Sphaerodactylidae: Sphaerodactylus).</title>
        <authorList>
            <person name="Pinto B.J."/>
            <person name="Keating S.E."/>
            <person name="Gamble T."/>
        </authorList>
    </citation>
    <scope>NUCLEOTIDE SEQUENCE</scope>
    <source>
        <strain evidence="1">TG3544</strain>
    </source>
</reference>
<evidence type="ECO:0000313" key="1">
    <source>
        <dbReference type="EMBL" id="KAH8015075.1"/>
    </source>
</evidence>
<name>A0ACB8G6M8_9SAUR</name>
<evidence type="ECO:0000313" key="2">
    <source>
        <dbReference type="Proteomes" id="UP000827872"/>
    </source>
</evidence>